<feature type="region of interest" description="Disordered" evidence="1">
    <location>
        <begin position="210"/>
        <end position="253"/>
    </location>
</feature>
<gene>
    <name evidence="2" type="ORF">RDB_LOCUS7394</name>
</gene>
<reference evidence="2" key="1">
    <citation type="submission" date="2021-01" db="EMBL/GenBank/DDBJ databases">
        <authorList>
            <person name="Kaushik A."/>
        </authorList>
    </citation>
    <scope>NUCLEOTIDE SEQUENCE</scope>
    <source>
        <strain evidence="2">AG5</strain>
    </source>
</reference>
<dbReference type="AlphaFoldDB" id="A0A8H3HRR7"/>
<evidence type="ECO:0000313" key="3">
    <source>
        <dbReference type="Proteomes" id="UP000663827"/>
    </source>
</evidence>
<sequence>MSRSNVVFPNRSRGVGARLIQAAARSPFSRGVSYPRASPPRPTTQPSFPRFVPTTALCLMPFSIETPLSYVRSTADITSFVDKCRRRPTFSLHIDTNAAHSFRVAPSQFTTPALSPSQSFVLSPSPLGSLPRTPVTPDQWLNVDDRNLTESFATPNSPTSSIEHGPAYNPIRSGNKDHDVLFANHQPIFTPHPLPQGNFSERNSILSVPQEGTDIEQRLSNRVKNDDSPRVAPRLSGPRSTQSQSPPTVRSFS</sequence>
<feature type="compositionally biased region" description="Polar residues" evidence="1">
    <location>
        <begin position="238"/>
        <end position="253"/>
    </location>
</feature>
<evidence type="ECO:0000256" key="1">
    <source>
        <dbReference type="SAM" id="MobiDB-lite"/>
    </source>
</evidence>
<comment type="caution">
    <text evidence="2">The sequence shown here is derived from an EMBL/GenBank/DDBJ whole genome shotgun (WGS) entry which is preliminary data.</text>
</comment>
<feature type="region of interest" description="Disordered" evidence="1">
    <location>
        <begin position="149"/>
        <end position="178"/>
    </location>
</feature>
<dbReference type="EMBL" id="CAJNJQ010000159">
    <property type="protein sequence ID" value="CAE7060301.1"/>
    <property type="molecule type" value="Genomic_DNA"/>
</dbReference>
<feature type="compositionally biased region" description="Polar residues" evidence="1">
    <location>
        <begin position="149"/>
        <end position="162"/>
    </location>
</feature>
<protein>
    <submittedName>
        <fullName evidence="2">Uncharacterized protein</fullName>
    </submittedName>
</protein>
<dbReference type="Proteomes" id="UP000663827">
    <property type="component" value="Unassembled WGS sequence"/>
</dbReference>
<proteinExistence type="predicted"/>
<evidence type="ECO:0000313" key="2">
    <source>
        <dbReference type="EMBL" id="CAE7060301.1"/>
    </source>
</evidence>
<organism evidence="2 3">
    <name type="scientific">Rhizoctonia solani</name>
    <dbReference type="NCBI Taxonomy" id="456999"/>
    <lineage>
        <taxon>Eukaryota</taxon>
        <taxon>Fungi</taxon>
        <taxon>Dikarya</taxon>
        <taxon>Basidiomycota</taxon>
        <taxon>Agaricomycotina</taxon>
        <taxon>Agaricomycetes</taxon>
        <taxon>Cantharellales</taxon>
        <taxon>Ceratobasidiaceae</taxon>
        <taxon>Rhizoctonia</taxon>
    </lineage>
</organism>
<accession>A0A8H3HRR7</accession>
<feature type="compositionally biased region" description="Basic and acidic residues" evidence="1">
    <location>
        <begin position="215"/>
        <end position="229"/>
    </location>
</feature>
<name>A0A8H3HRR7_9AGAM</name>